<dbReference type="Pfam" id="PF00239">
    <property type="entry name" value="Resolvase"/>
    <property type="match status" value="1"/>
</dbReference>
<dbReference type="SUPFAM" id="SSF53041">
    <property type="entry name" value="Resolvase-like"/>
    <property type="match status" value="1"/>
</dbReference>
<sequence>MIFGYARISTTKDTQTTQRQLLTLKQYAKANSFTFDEILEERVSGTVNTENREEYSMLKNRLRKEDILILTDLDRLGRNADNVIMELKDLKSKGIRVIALDMPYMSDWNKVNDNSIYDMVIDIVITIKAHIAQQEREKIVSRINQGLSVAKAEGKTLGRPKAELPTDFVKEYIKFKEGQYGTMTSSRFAKMLGIGRSTLYKYINIYEINLERNSR</sequence>
<gene>
    <name evidence="4" type="primary">bin3</name>
    <name evidence="4" type="ORF">ERS852471_03160</name>
</gene>
<evidence type="ECO:0000313" key="5">
    <source>
        <dbReference type="Proteomes" id="UP000095594"/>
    </source>
</evidence>
<dbReference type="AlphaFoldDB" id="A0A174LAJ3"/>
<evidence type="ECO:0000256" key="2">
    <source>
        <dbReference type="ARBA" id="ARBA00023172"/>
    </source>
</evidence>
<dbReference type="OrthoDB" id="9797501at2"/>
<dbReference type="RefSeq" id="WP_055268236.1">
    <property type="nucleotide sequence ID" value="NZ_CABIXQ010000030.1"/>
</dbReference>
<dbReference type="EMBL" id="CYZX01000030">
    <property type="protein sequence ID" value="CUP18559.1"/>
    <property type="molecule type" value="Genomic_DNA"/>
</dbReference>
<dbReference type="PANTHER" id="PTHR30461">
    <property type="entry name" value="DNA-INVERTASE FROM LAMBDOID PROPHAGE"/>
    <property type="match status" value="1"/>
</dbReference>
<accession>A0A174LAJ3</accession>
<evidence type="ECO:0000259" key="3">
    <source>
        <dbReference type="PROSITE" id="PS51736"/>
    </source>
</evidence>
<evidence type="ECO:0000256" key="1">
    <source>
        <dbReference type="ARBA" id="ARBA00023125"/>
    </source>
</evidence>
<keyword evidence="2" id="KW-0233">DNA recombination</keyword>
<dbReference type="InterPro" id="IPR036162">
    <property type="entry name" value="Resolvase-like_N_sf"/>
</dbReference>
<dbReference type="Gene3D" id="3.40.50.1390">
    <property type="entry name" value="Resolvase, N-terminal catalytic domain"/>
    <property type="match status" value="1"/>
</dbReference>
<proteinExistence type="predicted"/>
<dbReference type="PROSITE" id="PS51736">
    <property type="entry name" value="RECOMBINASES_3"/>
    <property type="match status" value="1"/>
</dbReference>
<dbReference type="SMART" id="SM00857">
    <property type="entry name" value="Resolvase"/>
    <property type="match status" value="1"/>
</dbReference>
<dbReference type="PANTHER" id="PTHR30461:SF2">
    <property type="entry name" value="SERINE RECOMBINASE PINE-RELATED"/>
    <property type="match status" value="1"/>
</dbReference>
<dbReference type="InterPro" id="IPR050639">
    <property type="entry name" value="SSR_resolvase"/>
</dbReference>
<protein>
    <submittedName>
        <fullName evidence="4">Recombinase</fullName>
    </submittedName>
</protein>
<organism evidence="4 5">
    <name type="scientific">Clostridium disporicum</name>
    <dbReference type="NCBI Taxonomy" id="84024"/>
    <lineage>
        <taxon>Bacteria</taxon>
        <taxon>Bacillati</taxon>
        <taxon>Bacillota</taxon>
        <taxon>Clostridia</taxon>
        <taxon>Eubacteriales</taxon>
        <taxon>Clostridiaceae</taxon>
        <taxon>Clostridium</taxon>
    </lineage>
</organism>
<dbReference type="GO" id="GO:0000150">
    <property type="term" value="F:DNA strand exchange activity"/>
    <property type="evidence" value="ECO:0007669"/>
    <property type="project" value="InterPro"/>
</dbReference>
<feature type="domain" description="Resolvase/invertase-type recombinase catalytic" evidence="3">
    <location>
        <begin position="1"/>
        <end position="154"/>
    </location>
</feature>
<evidence type="ECO:0000313" key="4">
    <source>
        <dbReference type="EMBL" id="CUP18559.1"/>
    </source>
</evidence>
<keyword evidence="1" id="KW-0238">DNA-binding</keyword>
<name>A0A174LAJ3_9CLOT</name>
<dbReference type="Proteomes" id="UP000095594">
    <property type="component" value="Unassembled WGS sequence"/>
</dbReference>
<reference evidence="4 5" key="1">
    <citation type="submission" date="2015-09" db="EMBL/GenBank/DDBJ databases">
        <authorList>
            <consortium name="Pathogen Informatics"/>
        </authorList>
    </citation>
    <scope>NUCLEOTIDE SEQUENCE [LARGE SCALE GENOMIC DNA]</scope>
    <source>
        <strain evidence="4 5">2789STDY5834856</strain>
    </source>
</reference>
<dbReference type="GO" id="GO:0003677">
    <property type="term" value="F:DNA binding"/>
    <property type="evidence" value="ECO:0007669"/>
    <property type="project" value="UniProtKB-KW"/>
</dbReference>
<dbReference type="CDD" id="cd03768">
    <property type="entry name" value="SR_ResInv"/>
    <property type="match status" value="1"/>
</dbReference>
<dbReference type="InterPro" id="IPR006119">
    <property type="entry name" value="Resolv_N"/>
</dbReference>